<reference evidence="7" key="1">
    <citation type="submission" date="2017-09" db="EMBL/GenBank/DDBJ databases">
        <title>Polyketide synthases of a Diaporthe helianthi virulent isolate.</title>
        <authorList>
            <person name="Baroncelli R."/>
        </authorList>
    </citation>
    <scope>NUCLEOTIDE SEQUENCE [LARGE SCALE GENOMIC DNA]</scope>
    <source>
        <strain evidence="7">7/96</strain>
    </source>
</reference>
<feature type="transmembrane region" description="Helical" evidence="6">
    <location>
        <begin position="380"/>
        <end position="400"/>
    </location>
</feature>
<evidence type="ECO:0000313" key="8">
    <source>
        <dbReference type="Proteomes" id="UP000094444"/>
    </source>
</evidence>
<dbReference type="Gene3D" id="1.20.1250.20">
    <property type="entry name" value="MFS general substrate transporter like domains"/>
    <property type="match status" value="1"/>
</dbReference>
<dbReference type="GO" id="GO:0022857">
    <property type="term" value="F:transmembrane transporter activity"/>
    <property type="evidence" value="ECO:0007669"/>
    <property type="project" value="InterPro"/>
</dbReference>
<proteinExistence type="predicted"/>
<organism evidence="7 8">
    <name type="scientific">Diaporthe helianthi</name>
    <dbReference type="NCBI Taxonomy" id="158607"/>
    <lineage>
        <taxon>Eukaryota</taxon>
        <taxon>Fungi</taxon>
        <taxon>Dikarya</taxon>
        <taxon>Ascomycota</taxon>
        <taxon>Pezizomycotina</taxon>
        <taxon>Sordariomycetes</taxon>
        <taxon>Sordariomycetidae</taxon>
        <taxon>Diaporthales</taxon>
        <taxon>Diaporthaceae</taxon>
        <taxon>Diaporthe</taxon>
    </lineage>
</organism>
<feature type="transmembrane region" description="Helical" evidence="6">
    <location>
        <begin position="98"/>
        <end position="118"/>
    </location>
</feature>
<accession>A0A2P5I092</accession>
<feature type="transmembrane region" description="Helical" evidence="6">
    <location>
        <begin position="515"/>
        <end position="535"/>
    </location>
</feature>
<keyword evidence="4 6" id="KW-0472">Membrane</keyword>
<sequence>MEGRDLTDEAAWPPGTVRLEKLLRGSGQASSQAEIILQPRPSSDPNDPLTWPKWRKNLNFGLATFYAMMAFGQINATTPTWGPMMDELGFDAVLMNNTYAIGCATLALGSFMLIPFALKYGLRPIYVLSSAAQMAIMIWAARTVTAGDWWGVNALQCWVGSLAETMVQMTVADIFFVHQRGLMNSIYIWASNFGSSLAPVAAGFVTASMGWRWVWWWMAIFFAVVLVAFVFGFEESKFDWTAAVIHGVPPSPDEASTKSDAGIQTEKKHLQPASDPEKEAAADLSSTSGDGPLTTIQIDQSIPRKTYLQRLSLTTTTPGPFMLFARHAYQPFQILFTIPGVAYMSLVYAVLLAWSTVMSAALSTYMILPPYNFDSTQIGLMNLAPFIGNTLGSLICGPLSDWTILRLAKRNNGIYEPEMRLWLFVPFIPFQVAGAFWFGYALQDGQTWVAVAVAQGMCNFGSAPISSIALTYMTDAYNEIIGDALVALTFSRNTMSTIFVFAMTPWIGRVGMANVFNTIGAIGLAVLLFAFAFLWKGKLWRSRNTKRYKRYAAKQFDPRPIDNHI</sequence>
<evidence type="ECO:0000256" key="2">
    <source>
        <dbReference type="ARBA" id="ARBA00022692"/>
    </source>
</evidence>
<feature type="transmembrane region" description="Helical" evidence="6">
    <location>
        <begin position="186"/>
        <end position="207"/>
    </location>
</feature>
<dbReference type="STRING" id="158607.A0A2P5I092"/>
<feature type="transmembrane region" description="Helical" evidence="6">
    <location>
        <begin position="448"/>
        <end position="472"/>
    </location>
</feature>
<dbReference type="Pfam" id="PF07690">
    <property type="entry name" value="MFS_1"/>
    <property type="match status" value="1"/>
</dbReference>
<dbReference type="AlphaFoldDB" id="A0A2P5I092"/>
<feature type="transmembrane region" description="Helical" evidence="6">
    <location>
        <begin position="421"/>
        <end position="442"/>
    </location>
</feature>
<dbReference type="SUPFAM" id="SSF103473">
    <property type="entry name" value="MFS general substrate transporter"/>
    <property type="match status" value="1"/>
</dbReference>
<feature type="transmembrane region" description="Helical" evidence="6">
    <location>
        <begin position="213"/>
        <end position="233"/>
    </location>
</feature>
<keyword evidence="8" id="KW-1185">Reference proteome</keyword>
<feature type="transmembrane region" description="Helical" evidence="6">
    <location>
        <begin position="346"/>
        <end position="368"/>
    </location>
</feature>
<dbReference type="Proteomes" id="UP000094444">
    <property type="component" value="Unassembled WGS sequence"/>
</dbReference>
<dbReference type="InterPro" id="IPR011701">
    <property type="entry name" value="MFS"/>
</dbReference>
<feature type="transmembrane region" description="Helical" evidence="6">
    <location>
        <begin position="125"/>
        <end position="141"/>
    </location>
</feature>
<feature type="transmembrane region" description="Helical" evidence="6">
    <location>
        <begin position="484"/>
        <end position="503"/>
    </location>
</feature>
<evidence type="ECO:0000256" key="3">
    <source>
        <dbReference type="ARBA" id="ARBA00022989"/>
    </source>
</evidence>
<feature type="region of interest" description="Disordered" evidence="5">
    <location>
        <begin position="251"/>
        <end position="295"/>
    </location>
</feature>
<evidence type="ECO:0008006" key="9">
    <source>
        <dbReference type="Google" id="ProtNLM"/>
    </source>
</evidence>
<name>A0A2P5I092_DIAHE</name>
<comment type="caution">
    <text evidence="7">The sequence shown here is derived from an EMBL/GenBank/DDBJ whole genome shotgun (WGS) entry which is preliminary data.</text>
</comment>
<dbReference type="PANTHER" id="PTHR23502:SF50">
    <property type="entry name" value="TRANSPORTER, PUTATIVE (AFU_ORTHOLOGUE AFUA_5G00430)-RELATED"/>
    <property type="match status" value="1"/>
</dbReference>
<evidence type="ECO:0000313" key="7">
    <source>
        <dbReference type="EMBL" id="POS75927.1"/>
    </source>
</evidence>
<feature type="transmembrane region" description="Helical" evidence="6">
    <location>
        <begin position="58"/>
        <end position="78"/>
    </location>
</feature>
<evidence type="ECO:0000256" key="6">
    <source>
        <dbReference type="SAM" id="Phobius"/>
    </source>
</evidence>
<gene>
    <name evidence="7" type="ORF">DHEL01_v205677</name>
</gene>
<feature type="compositionally biased region" description="Polar residues" evidence="5">
    <location>
        <begin position="284"/>
        <end position="295"/>
    </location>
</feature>
<dbReference type="OrthoDB" id="5215911at2759"/>
<dbReference type="InParanoid" id="A0A2P5I092"/>
<keyword evidence="2 6" id="KW-0812">Transmembrane</keyword>
<keyword evidence="3 6" id="KW-1133">Transmembrane helix</keyword>
<protein>
    <recommendedName>
        <fullName evidence="9">Major facilitator superfamily transporter</fullName>
    </recommendedName>
</protein>
<dbReference type="InterPro" id="IPR036259">
    <property type="entry name" value="MFS_trans_sf"/>
</dbReference>
<dbReference type="GO" id="GO:0005886">
    <property type="term" value="C:plasma membrane"/>
    <property type="evidence" value="ECO:0007669"/>
    <property type="project" value="TreeGrafter"/>
</dbReference>
<evidence type="ECO:0000256" key="5">
    <source>
        <dbReference type="SAM" id="MobiDB-lite"/>
    </source>
</evidence>
<dbReference type="PANTHER" id="PTHR23502">
    <property type="entry name" value="MAJOR FACILITATOR SUPERFAMILY"/>
    <property type="match status" value="1"/>
</dbReference>
<evidence type="ECO:0000256" key="1">
    <source>
        <dbReference type="ARBA" id="ARBA00004141"/>
    </source>
</evidence>
<feature type="transmembrane region" description="Helical" evidence="6">
    <location>
        <begin position="153"/>
        <end position="177"/>
    </location>
</feature>
<comment type="subcellular location">
    <subcellularLocation>
        <location evidence="1">Membrane</location>
        <topology evidence="1">Multi-pass membrane protein</topology>
    </subcellularLocation>
</comment>
<dbReference type="EMBL" id="MAVT02000426">
    <property type="protein sequence ID" value="POS75927.1"/>
    <property type="molecule type" value="Genomic_DNA"/>
</dbReference>
<feature type="compositionally biased region" description="Basic and acidic residues" evidence="5">
    <location>
        <begin position="265"/>
        <end position="281"/>
    </location>
</feature>
<evidence type="ECO:0000256" key="4">
    <source>
        <dbReference type="ARBA" id="ARBA00023136"/>
    </source>
</evidence>